<accession>A0A1B0CYF0</accession>
<proteinExistence type="predicted"/>
<evidence type="ECO:0000313" key="1">
    <source>
        <dbReference type="EnsemblMetazoa" id="PPAI000024-PA"/>
    </source>
</evidence>
<dbReference type="EMBL" id="AJVK01000097">
    <property type="status" value="NOT_ANNOTATED_CDS"/>
    <property type="molecule type" value="Genomic_DNA"/>
</dbReference>
<dbReference type="AlphaFoldDB" id="A0A1B0CYF0"/>
<keyword evidence="2" id="KW-1185">Reference proteome</keyword>
<sequence length="79" mass="9171">MRLSSFSLQREICSSPESCSQEDRHWTFSAEVFSQGKYQPGTTARNLFEISCKWGLHKYPACNVQDRRIYGEENYQGSL</sequence>
<dbReference type="EnsemblMetazoa" id="PPAI000024-RA">
    <property type="protein sequence ID" value="PPAI000024-PA"/>
    <property type="gene ID" value="PPAI000024"/>
</dbReference>
<name>A0A1B0CYF0_PHLPP</name>
<reference evidence="1" key="1">
    <citation type="submission" date="2022-08" db="UniProtKB">
        <authorList>
            <consortium name="EnsemblMetazoa"/>
        </authorList>
    </citation>
    <scope>IDENTIFICATION</scope>
    <source>
        <strain evidence="1">Israel</strain>
    </source>
</reference>
<dbReference type="VEuPathDB" id="VectorBase:PPAI000024"/>
<protein>
    <submittedName>
        <fullName evidence="1">Uncharacterized protein</fullName>
    </submittedName>
</protein>
<evidence type="ECO:0000313" key="2">
    <source>
        <dbReference type="Proteomes" id="UP000092462"/>
    </source>
</evidence>
<dbReference type="EMBL" id="AJVK01000096">
    <property type="status" value="NOT_ANNOTATED_CDS"/>
    <property type="molecule type" value="Genomic_DNA"/>
</dbReference>
<organism evidence="1 2">
    <name type="scientific">Phlebotomus papatasi</name>
    <name type="common">Sandfly</name>
    <dbReference type="NCBI Taxonomy" id="29031"/>
    <lineage>
        <taxon>Eukaryota</taxon>
        <taxon>Metazoa</taxon>
        <taxon>Ecdysozoa</taxon>
        <taxon>Arthropoda</taxon>
        <taxon>Hexapoda</taxon>
        <taxon>Insecta</taxon>
        <taxon>Pterygota</taxon>
        <taxon>Neoptera</taxon>
        <taxon>Endopterygota</taxon>
        <taxon>Diptera</taxon>
        <taxon>Nematocera</taxon>
        <taxon>Psychodoidea</taxon>
        <taxon>Psychodidae</taxon>
        <taxon>Phlebotomus</taxon>
        <taxon>Phlebotomus</taxon>
    </lineage>
</organism>
<dbReference type="Proteomes" id="UP000092462">
    <property type="component" value="Unassembled WGS sequence"/>
</dbReference>